<accession>A0A511ZHW4</accession>
<gene>
    <name evidence="1" type="ORF">OSO01_17780</name>
</gene>
<dbReference type="Proteomes" id="UP000321558">
    <property type="component" value="Unassembled WGS sequence"/>
</dbReference>
<reference evidence="1 2" key="1">
    <citation type="submission" date="2019-07" db="EMBL/GenBank/DDBJ databases">
        <title>Whole genome shotgun sequence of Oceanobacillus sojae NBRC 105379.</title>
        <authorList>
            <person name="Hosoyama A."/>
            <person name="Uohara A."/>
            <person name="Ohji S."/>
            <person name="Ichikawa N."/>
        </authorList>
    </citation>
    <scope>NUCLEOTIDE SEQUENCE [LARGE SCALE GENOMIC DNA]</scope>
    <source>
        <strain evidence="1 2">NBRC 105379</strain>
    </source>
</reference>
<name>A0A511ZHW4_9BACI</name>
<evidence type="ECO:0000313" key="1">
    <source>
        <dbReference type="EMBL" id="GEN87039.1"/>
    </source>
</evidence>
<sequence length="88" mass="10120">MSESKFEILYKGNTSHFETYLLDRAEQELRIGKQSIWCKVADMYARQLTIISINPFPESILFDSDETPPSLKQIIAHTQIILIFIGGE</sequence>
<dbReference type="EMBL" id="BJYM01000006">
    <property type="protein sequence ID" value="GEN87039.1"/>
    <property type="molecule type" value="Genomic_DNA"/>
</dbReference>
<evidence type="ECO:0000313" key="2">
    <source>
        <dbReference type="Proteomes" id="UP000321558"/>
    </source>
</evidence>
<keyword evidence="2" id="KW-1185">Reference proteome</keyword>
<comment type="caution">
    <text evidence="1">The sequence shown here is derived from an EMBL/GenBank/DDBJ whole genome shotgun (WGS) entry which is preliminary data.</text>
</comment>
<proteinExistence type="predicted"/>
<organism evidence="1 2">
    <name type="scientific">Oceanobacillus sojae</name>
    <dbReference type="NCBI Taxonomy" id="582851"/>
    <lineage>
        <taxon>Bacteria</taxon>
        <taxon>Bacillati</taxon>
        <taxon>Bacillota</taxon>
        <taxon>Bacilli</taxon>
        <taxon>Bacillales</taxon>
        <taxon>Bacillaceae</taxon>
        <taxon>Oceanobacillus</taxon>
    </lineage>
</organism>
<protein>
    <submittedName>
        <fullName evidence="1">Uncharacterized protein</fullName>
    </submittedName>
</protein>
<dbReference type="AlphaFoldDB" id="A0A511ZHW4"/>